<comment type="subcellular location">
    <subcellularLocation>
        <location evidence="1">Cytoplasm</location>
        <location evidence="1">Cytoskeleton</location>
        <location evidence="1">Flagellum axoneme</location>
    </subcellularLocation>
</comment>
<dbReference type="GO" id="GO:0060285">
    <property type="term" value="P:cilium-dependent cell motility"/>
    <property type="evidence" value="ECO:0007669"/>
    <property type="project" value="TreeGrafter"/>
</dbReference>
<feature type="domain" description="Dynein regulatory complex protein 1/2 N-terminal" evidence="8">
    <location>
        <begin position="105"/>
        <end position="206"/>
    </location>
</feature>
<protein>
    <recommendedName>
        <fullName evidence="8">Dynein regulatory complex protein 1/2 N-terminal domain-containing protein</fullName>
    </recommendedName>
</protein>
<dbReference type="InterPro" id="IPR039505">
    <property type="entry name" value="DRC1/2_N"/>
</dbReference>
<keyword evidence="2" id="KW-0282">Flagellum</keyword>
<gene>
    <name evidence="9" type="ORF">DUI87_00310</name>
</gene>
<evidence type="ECO:0000256" key="2">
    <source>
        <dbReference type="ARBA" id="ARBA00022846"/>
    </source>
</evidence>
<evidence type="ECO:0000256" key="4">
    <source>
        <dbReference type="ARBA" id="ARBA00023069"/>
    </source>
</evidence>
<dbReference type="GO" id="GO:0070286">
    <property type="term" value="P:axonemal dynein complex assembly"/>
    <property type="evidence" value="ECO:0007669"/>
    <property type="project" value="InterPro"/>
</dbReference>
<evidence type="ECO:0000256" key="7">
    <source>
        <dbReference type="SAM" id="MobiDB-lite"/>
    </source>
</evidence>
<evidence type="ECO:0000256" key="5">
    <source>
        <dbReference type="ARBA" id="ARBA00023273"/>
    </source>
</evidence>
<feature type="coiled-coil region" evidence="6">
    <location>
        <begin position="126"/>
        <end position="223"/>
    </location>
</feature>
<dbReference type="AlphaFoldDB" id="A0A3M0LAZ6"/>
<dbReference type="Proteomes" id="UP000269221">
    <property type="component" value="Unassembled WGS sequence"/>
</dbReference>
<proteinExistence type="predicted"/>
<dbReference type="OrthoDB" id="10260459at2759"/>
<evidence type="ECO:0000256" key="6">
    <source>
        <dbReference type="SAM" id="Coils"/>
    </source>
</evidence>
<organism evidence="9 10">
    <name type="scientific">Hirundo rustica rustica</name>
    <dbReference type="NCBI Taxonomy" id="333673"/>
    <lineage>
        <taxon>Eukaryota</taxon>
        <taxon>Metazoa</taxon>
        <taxon>Chordata</taxon>
        <taxon>Craniata</taxon>
        <taxon>Vertebrata</taxon>
        <taxon>Euteleostomi</taxon>
        <taxon>Archelosauria</taxon>
        <taxon>Archosauria</taxon>
        <taxon>Dinosauria</taxon>
        <taxon>Saurischia</taxon>
        <taxon>Theropoda</taxon>
        <taxon>Coelurosauria</taxon>
        <taxon>Aves</taxon>
        <taxon>Neognathae</taxon>
        <taxon>Neoaves</taxon>
        <taxon>Telluraves</taxon>
        <taxon>Australaves</taxon>
        <taxon>Passeriformes</taxon>
        <taxon>Sylvioidea</taxon>
        <taxon>Hirundinidae</taxon>
        <taxon>Hirundo</taxon>
    </lineage>
</organism>
<name>A0A3M0LAZ6_HIRRU</name>
<feature type="region of interest" description="Disordered" evidence="7">
    <location>
        <begin position="234"/>
        <end position="254"/>
    </location>
</feature>
<evidence type="ECO:0000313" key="9">
    <source>
        <dbReference type="EMBL" id="RMC22689.1"/>
    </source>
</evidence>
<keyword evidence="5" id="KW-0966">Cell projection</keyword>
<dbReference type="STRING" id="333673.A0A3M0LAZ6"/>
<dbReference type="PANTHER" id="PTHR21625:SF1">
    <property type="entry name" value="DYNEIN REGULATORY COMPLEX PROTEIN 1"/>
    <property type="match status" value="1"/>
</dbReference>
<dbReference type="GO" id="GO:0005858">
    <property type="term" value="C:axonemal dynein complex"/>
    <property type="evidence" value="ECO:0007669"/>
    <property type="project" value="InterPro"/>
</dbReference>
<keyword evidence="10" id="KW-1185">Reference proteome</keyword>
<comment type="caution">
    <text evidence="9">The sequence shown here is derived from an EMBL/GenBank/DDBJ whole genome shotgun (WGS) entry which is preliminary data.</text>
</comment>
<keyword evidence="3 6" id="KW-0175">Coiled coil</keyword>
<dbReference type="InterPro" id="IPR039750">
    <property type="entry name" value="DRC1/DRC2"/>
</dbReference>
<accession>A0A3M0LAZ6</accession>
<evidence type="ECO:0000313" key="10">
    <source>
        <dbReference type="Proteomes" id="UP000269221"/>
    </source>
</evidence>
<reference evidence="9 10" key="1">
    <citation type="submission" date="2018-07" db="EMBL/GenBank/DDBJ databases">
        <title>A high quality draft genome assembly of the barn swallow (H. rustica rustica).</title>
        <authorList>
            <person name="Formenti G."/>
            <person name="Chiara M."/>
            <person name="Poveda L."/>
            <person name="Francoijs K.-J."/>
            <person name="Bonisoli-Alquati A."/>
            <person name="Canova L."/>
            <person name="Gianfranceschi L."/>
            <person name="Horner D.S."/>
            <person name="Saino N."/>
        </authorList>
    </citation>
    <scope>NUCLEOTIDE SEQUENCE [LARGE SCALE GENOMIC DNA]</scope>
    <source>
        <strain evidence="9">Chelidonia</strain>
        <tissue evidence="9">Blood</tissue>
    </source>
</reference>
<dbReference type="GO" id="GO:0003352">
    <property type="term" value="P:regulation of cilium movement"/>
    <property type="evidence" value="ECO:0007669"/>
    <property type="project" value="TreeGrafter"/>
</dbReference>
<evidence type="ECO:0000256" key="3">
    <source>
        <dbReference type="ARBA" id="ARBA00023054"/>
    </source>
</evidence>
<keyword evidence="4" id="KW-0969">Cilium</keyword>
<dbReference type="PANTHER" id="PTHR21625">
    <property type="entry name" value="NYD-SP28 PROTEIN"/>
    <property type="match status" value="1"/>
</dbReference>
<sequence>MPVPIPVPVPILLPVPIPVPPPMLIPVLIPVPVPNPVSIPVPVPVPVSIPVPVPVPGSPWREGGAGRGGESGGRGEKSLELIQETGKALAKLLFHGTQLVTDVRVEADLRESRRREKEGPERRRRLEKLEAEAKRGTEKLAEINSRWALAGEAKIPQELWDLVEQQQDQCQQLLARKNRLIRELQQELAAKDERYEQALKDQAEEIRLLLERMEEQTRNMLRTYRHHIRRIEVPNSQEKKKKKNSEKPGKPLGFSFSLGVAALG</sequence>
<evidence type="ECO:0000256" key="1">
    <source>
        <dbReference type="ARBA" id="ARBA00004611"/>
    </source>
</evidence>
<dbReference type="EMBL" id="QRBI01000045">
    <property type="protein sequence ID" value="RMC22689.1"/>
    <property type="molecule type" value="Genomic_DNA"/>
</dbReference>
<evidence type="ECO:0000259" key="8">
    <source>
        <dbReference type="Pfam" id="PF14772"/>
    </source>
</evidence>
<dbReference type="Pfam" id="PF14772">
    <property type="entry name" value="NYD-SP28"/>
    <property type="match status" value="1"/>
</dbReference>